<feature type="transmembrane region" description="Helical" evidence="7">
    <location>
        <begin position="228"/>
        <end position="249"/>
    </location>
</feature>
<evidence type="ECO:0000256" key="5">
    <source>
        <dbReference type="ARBA" id="ARBA00022989"/>
    </source>
</evidence>
<evidence type="ECO:0000256" key="3">
    <source>
        <dbReference type="ARBA" id="ARBA00022475"/>
    </source>
</evidence>
<dbReference type="Pfam" id="PF07690">
    <property type="entry name" value="MFS_1"/>
    <property type="match status" value="1"/>
</dbReference>
<dbReference type="SUPFAM" id="SSF103473">
    <property type="entry name" value="MFS general substrate transporter"/>
    <property type="match status" value="1"/>
</dbReference>
<feature type="transmembrane region" description="Helical" evidence="7">
    <location>
        <begin position="123"/>
        <end position="144"/>
    </location>
</feature>
<dbReference type="PANTHER" id="PTHR23517:SF13">
    <property type="entry name" value="MAJOR FACILITATOR SUPERFAMILY MFS_1"/>
    <property type="match status" value="1"/>
</dbReference>
<dbReference type="EMBL" id="WSEK01000005">
    <property type="protein sequence ID" value="MVQ51376.1"/>
    <property type="molecule type" value="Genomic_DNA"/>
</dbReference>
<dbReference type="AlphaFoldDB" id="A0A6L6XYA7"/>
<reference evidence="9 10" key="1">
    <citation type="submission" date="2019-12" db="EMBL/GenBank/DDBJ databases">
        <authorList>
            <person name="Huq M.A."/>
        </authorList>
    </citation>
    <scope>NUCLEOTIDE SEQUENCE [LARGE SCALE GENOMIC DNA]</scope>
    <source>
        <strain evidence="9 10">MAH-18</strain>
    </source>
</reference>
<feature type="transmembrane region" description="Helical" evidence="7">
    <location>
        <begin position="319"/>
        <end position="340"/>
    </location>
</feature>
<dbReference type="InterPro" id="IPR011701">
    <property type="entry name" value="MFS"/>
</dbReference>
<feature type="transmembrane region" description="Helical" evidence="7">
    <location>
        <begin position="64"/>
        <end position="85"/>
    </location>
</feature>
<dbReference type="Gene3D" id="1.20.1250.20">
    <property type="entry name" value="MFS general substrate transporter like domains"/>
    <property type="match status" value="1"/>
</dbReference>
<dbReference type="InterPro" id="IPR020846">
    <property type="entry name" value="MFS_dom"/>
</dbReference>
<dbReference type="PROSITE" id="PS50850">
    <property type="entry name" value="MFS"/>
    <property type="match status" value="1"/>
</dbReference>
<feature type="domain" description="Major facilitator superfamily (MFS) profile" evidence="8">
    <location>
        <begin position="27"/>
        <end position="408"/>
    </location>
</feature>
<evidence type="ECO:0000256" key="1">
    <source>
        <dbReference type="ARBA" id="ARBA00004651"/>
    </source>
</evidence>
<evidence type="ECO:0000259" key="8">
    <source>
        <dbReference type="PROSITE" id="PS50850"/>
    </source>
</evidence>
<feature type="transmembrane region" description="Helical" evidence="7">
    <location>
        <begin position="352"/>
        <end position="373"/>
    </location>
</feature>
<sequence>MGRPYCANPSTHVEASRVYRGRVTLRPWHRVALAMFAVGWGANQFSPMLLAYRAELGMSTQARALLFAVYAVGLIPALLVGGAASDRWGRRAVVVPFVALSPVATALLVVSSHWVPGIAISRLLAGVSSGVVFGAASAWVADLSEGDPPGAGARRAALSLSAGFGLGPLVAGVVAEVSAHPLVVPYLPHLVLGVAALVLLLPAPGPRPQRPTVRPLLTLPPVTYGRRFLLAVAPAAPWVFGCASISFAYLPSVVDGPSAGAVAFAGLLTGVTLGTGVLVQPIARRLDDRAPLLAGRVGLACATVALLVGLAALATDSRWWVLAAAPLFGAAYGCGLVSGLREVERLAPPDERGAVVAVFYGLTYLGFFAPYLLGIVAGLGVGAEGALLVAVGAALACLAVVTVGGRAPGRHDVTASGVTRHTGPPAAPRG</sequence>
<accession>A0A6L6XYA7</accession>
<keyword evidence="6 7" id="KW-0472">Membrane</keyword>
<feature type="transmembrane region" description="Helical" evidence="7">
    <location>
        <begin position="291"/>
        <end position="313"/>
    </location>
</feature>
<keyword evidence="5 7" id="KW-1133">Transmembrane helix</keyword>
<keyword evidence="4 7" id="KW-0812">Transmembrane</keyword>
<keyword evidence="2" id="KW-0813">Transport</keyword>
<evidence type="ECO:0000256" key="6">
    <source>
        <dbReference type="ARBA" id="ARBA00023136"/>
    </source>
</evidence>
<dbReference type="InterPro" id="IPR050171">
    <property type="entry name" value="MFS_Transporters"/>
</dbReference>
<name>A0A6L6XYA7_9ACTN</name>
<evidence type="ECO:0000256" key="2">
    <source>
        <dbReference type="ARBA" id="ARBA00022448"/>
    </source>
</evidence>
<feature type="transmembrane region" description="Helical" evidence="7">
    <location>
        <begin position="186"/>
        <end position="207"/>
    </location>
</feature>
<feature type="transmembrane region" description="Helical" evidence="7">
    <location>
        <begin position="385"/>
        <end position="404"/>
    </location>
</feature>
<feature type="transmembrane region" description="Helical" evidence="7">
    <location>
        <begin position="92"/>
        <end position="111"/>
    </location>
</feature>
<dbReference type="Proteomes" id="UP000473525">
    <property type="component" value="Unassembled WGS sequence"/>
</dbReference>
<evidence type="ECO:0000313" key="9">
    <source>
        <dbReference type="EMBL" id="MVQ51376.1"/>
    </source>
</evidence>
<dbReference type="InterPro" id="IPR036259">
    <property type="entry name" value="MFS_trans_sf"/>
</dbReference>
<evidence type="ECO:0000313" key="10">
    <source>
        <dbReference type="Proteomes" id="UP000473525"/>
    </source>
</evidence>
<gene>
    <name evidence="9" type="ORF">GON03_19525</name>
</gene>
<dbReference type="PANTHER" id="PTHR23517">
    <property type="entry name" value="RESISTANCE PROTEIN MDTM, PUTATIVE-RELATED-RELATED"/>
    <property type="match status" value="1"/>
</dbReference>
<comment type="subcellular location">
    <subcellularLocation>
        <location evidence="1">Cell membrane</location>
        <topology evidence="1">Multi-pass membrane protein</topology>
    </subcellularLocation>
</comment>
<feature type="transmembrane region" description="Helical" evidence="7">
    <location>
        <begin position="156"/>
        <end position="174"/>
    </location>
</feature>
<protein>
    <submittedName>
        <fullName evidence="9">MFS transporter</fullName>
    </submittedName>
</protein>
<keyword evidence="10" id="KW-1185">Reference proteome</keyword>
<organism evidence="9 10">
    <name type="scientific">Nocardioides agri</name>
    <dbReference type="NCBI Taxonomy" id="2682843"/>
    <lineage>
        <taxon>Bacteria</taxon>
        <taxon>Bacillati</taxon>
        <taxon>Actinomycetota</taxon>
        <taxon>Actinomycetes</taxon>
        <taxon>Propionibacteriales</taxon>
        <taxon>Nocardioidaceae</taxon>
        <taxon>Nocardioides</taxon>
    </lineage>
</organism>
<dbReference type="GO" id="GO:0005886">
    <property type="term" value="C:plasma membrane"/>
    <property type="evidence" value="ECO:0007669"/>
    <property type="project" value="UniProtKB-SubCell"/>
</dbReference>
<evidence type="ECO:0000256" key="4">
    <source>
        <dbReference type="ARBA" id="ARBA00022692"/>
    </source>
</evidence>
<proteinExistence type="predicted"/>
<feature type="transmembrane region" description="Helical" evidence="7">
    <location>
        <begin position="261"/>
        <end position="279"/>
    </location>
</feature>
<feature type="transmembrane region" description="Helical" evidence="7">
    <location>
        <begin position="31"/>
        <end position="52"/>
    </location>
</feature>
<keyword evidence="3" id="KW-1003">Cell membrane</keyword>
<dbReference type="GO" id="GO:0022857">
    <property type="term" value="F:transmembrane transporter activity"/>
    <property type="evidence" value="ECO:0007669"/>
    <property type="project" value="InterPro"/>
</dbReference>
<evidence type="ECO:0000256" key="7">
    <source>
        <dbReference type="SAM" id="Phobius"/>
    </source>
</evidence>
<comment type="caution">
    <text evidence="9">The sequence shown here is derived from an EMBL/GenBank/DDBJ whole genome shotgun (WGS) entry which is preliminary data.</text>
</comment>